<proteinExistence type="predicted"/>
<comment type="caution">
    <text evidence="1">The sequence shown here is derived from an EMBL/GenBank/DDBJ whole genome shotgun (WGS) entry which is preliminary data.</text>
</comment>
<accession>A0A928ZVM6</accession>
<organism evidence="1 2">
    <name type="scientific">Leptolyngbya cf. ectocarpi LEGE 11479</name>
    <dbReference type="NCBI Taxonomy" id="1828722"/>
    <lineage>
        <taxon>Bacteria</taxon>
        <taxon>Bacillati</taxon>
        <taxon>Cyanobacteriota</taxon>
        <taxon>Cyanophyceae</taxon>
        <taxon>Leptolyngbyales</taxon>
        <taxon>Leptolyngbyaceae</taxon>
        <taxon>Leptolyngbya group</taxon>
        <taxon>Leptolyngbya</taxon>
    </lineage>
</organism>
<reference evidence="1" key="1">
    <citation type="submission" date="2020-10" db="EMBL/GenBank/DDBJ databases">
        <authorList>
            <person name="Castelo-Branco R."/>
            <person name="Eusebio N."/>
            <person name="Adriana R."/>
            <person name="Vieira A."/>
            <person name="Brugerolle De Fraissinette N."/>
            <person name="Rezende De Castro R."/>
            <person name="Schneider M.P."/>
            <person name="Vasconcelos V."/>
            <person name="Leao P.N."/>
        </authorList>
    </citation>
    <scope>NUCLEOTIDE SEQUENCE</scope>
    <source>
        <strain evidence="1">LEGE 11479</strain>
    </source>
</reference>
<name>A0A928ZVM6_LEPEC</name>
<evidence type="ECO:0000313" key="1">
    <source>
        <dbReference type="EMBL" id="MBE9068305.1"/>
    </source>
</evidence>
<dbReference type="RefSeq" id="WP_193994253.1">
    <property type="nucleotide sequence ID" value="NZ_JADEXP010000157.1"/>
</dbReference>
<keyword evidence="2" id="KW-1185">Reference proteome</keyword>
<dbReference type="EMBL" id="JADEXP010000157">
    <property type="protein sequence ID" value="MBE9068305.1"/>
    <property type="molecule type" value="Genomic_DNA"/>
</dbReference>
<sequence>MNKPQKHIQTLIDEACRHPVGSSIRQKRLTQIVRLISDQLWKENVSYYQDALQKTWIYFCNNLCEAKTGRVYDPQRASVVTWLNAYLKRRLQDEAIDRADKDNITAKPQPNLAGEAGVSIDPIDRLPAKPDIPPMLKEVMQWAETAPQLQQIHITGHPNITGRLLILKRLPPEIPWKVLAAELDVSIGTLASFYQRQCMPLLREFGREQGYL</sequence>
<gene>
    <name evidence="1" type="ORF">IQ260_16760</name>
</gene>
<dbReference type="AlphaFoldDB" id="A0A928ZVM6"/>
<protein>
    <submittedName>
        <fullName evidence="1">Sigma-70 family RNA polymerase sigma factor</fullName>
    </submittedName>
</protein>
<evidence type="ECO:0000313" key="2">
    <source>
        <dbReference type="Proteomes" id="UP000615026"/>
    </source>
</evidence>
<dbReference type="Proteomes" id="UP000615026">
    <property type="component" value="Unassembled WGS sequence"/>
</dbReference>